<name>A0AAU7R9M8_9ACTN</name>
<dbReference type="EMBL" id="CP157974">
    <property type="protein sequence ID" value="XBT85168.1"/>
    <property type="molecule type" value="Genomic_DNA"/>
</dbReference>
<dbReference type="RefSeq" id="WP_349881283.1">
    <property type="nucleotide sequence ID" value="NZ_CP157974.1"/>
</dbReference>
<protein>
    <submittedName>
        <fullName evidence="1">Uncharacterized protein</fullName>
    </submittedName>
</protein>
<organism evidence="1">
    <name type="scientific">Micromonospora sp. HUAS YX12</name>
    <dbReference type="NCBI Taxonomy" id="3156396"/>
    <lineage>
        <taxon>Bacteria</taxon>
        <taxon>Bacillati</taxon>
        <taxon>Actinomycetota</taxon>
        <taxon>Actinomycetes</taxon>
        <taxon>Micromonosporales</taxon>
        <taxon>Micromonosporaceae</taxon>
        <taxon>Micromonospora</taxon>
    </lineage>
</organism>
<dbReference type="AlphaFoldDB" id="A0AAU7R9M8"/>
<reference evidence="1" key="1">
    <citation type="submission" date="2024-06" db="EMBL/GenBank/DDBJ databases">
        <title>Micromonospora sp. strain HUAS YX12 genome sequences.</title>
        <authorList>
            <person name="Mo P."/>
        </authorList>
    </citation>
    <scope>NUCLEOTIDE SEQUENCE</scope>
    <source>
        <strain evidence="1">HUAS YX12</strain>
    </source>
</reference>
<gene>
    <name evidence="1" type="ORF">ABIH81_02410</name>
</gene>
<evidence type="ECO:0000313" key="1">
    <source>
        <dbReference type="EMBL" id="XBT85168.1"/>
    </source>
</evidence>
<sequence length="62" mass="6863">MKATLAAHPAYGPNLRRLREAGVVVHDGGVLRAPDEMTSSRWAAVVDALRVARRPTRDPDEW</sequence>
<accession>A0AAU7R9M8</accession>
<proteinExistence type="predicted"/>